<sequence>MESRKRPRSPAVQPATALRRRPAAAAGRPPRTGQHSHRALAKPPPGVKARHTWRRADAKRRRELELIRELRGRRDAPVDSLGTEAMGDEGAPKEVFAFQVLVAVFLSSQTRDEATAAAVAQLKKGLPGGLTASSVLRAKDSTLARLVRPVAFYNVKAKNMRRIARTILQEHAGMVPSSAEKLCELPGIGPKMAHIAVNVVTGQPQGIGVDSHVHRICNQLGWVHSKEPEGTRQQLEAWLPYSEWADVNLLMVGLGQQLQTARAKALRRCFEVSKPMEALGLLERLGLDLACREKGTGQGALHWAAGAGELGPLRLLLRRLRPHRDASGCWPRDLAGPAAARLLRRSGPEGS</sequence>
<evidence type="ECO:0000256" key="7">
    <source>
        <dbReference type="SAM" id="MobiDB-lite"/>
    </source>
</evidence>
<dbReference type="GO" id="GO:0006289">
    <property type="term" value="P:nucleotide-excision repair"/>
    <property type="evidence" value="ECO:0007669"/>
    <property type="project" value="TreeGrafter"/>
</dbReference>
<keyword evidence="5" id="KW-0456">Lyase</keyword>
<dbReference type="Gene3D" id="1.10.1670.10">
    <property type="entry name" value="Helix-hairpin-Helix base-excision DNA repair enzymes (C-terminal)"/>
    <property type="match status" value="1"/>
</dbReference>
<evidence type="ECO:0000313" key="9">
    <source>
        <dbReference type="EMBL" id="QDO16376.1"/>
    </source>
</evidence>
<feature type="domain" description="HhH-GPD" evidence="8">
    <location>
        <begin position="106"/>
        <end position="257"/>
    </location>
</feature>
<dbReference type="PANTHER" id="PTHR43286">
    <property type="entry name" value="ENDONUCLEASE III-LIKE PROTEIN 1"/>
    <property type="match status" value="1"/>
</dbReference>
<comment type="similarity">
    <text evidence="1">Belongs to the Nth/MutY family.</text>
</comment>
<evidence type="ECO:0000256" key="4">
    <source>
        <dbReference type="ARBA" id="ARBA00023204"/>
    </source>
</evidence>
<dbReference type="CDD" id="cd00056">
    <property type="entry name" value="ENDO3c"/>
    <property type="match status" value="1"/>
</dbReference>
<dbReference type="GO" id="GO:0003906">
    <property type="term" value="F:DNA-(apurinic or apyrimidinic site) endonuclease activity"/>
    <property type="evidence" value="ECO:0007669"/>
    <property type="project" value="TreeGrafter"/>
</dbReference>
<evidence type="ECO:0000256" key="6">
    <source>
        <dbReference type="ARBA" id="ARBA00023295"/>
    </source>
</evidence>
<evidence type="ECO:0000256" key="3">
    <source>
        <dbReference type="ARBA" id="ARBA00022801"/>
    </source>
</evidence>
<dbReference type="InterPro" id="IPR023170">
    <property type="entry name" value="HhH_base_excis_C"/>
</dbReference>
<dbReference type="AlphaFoldDB" id="A0A516AGD9"/>
<feature type="region of interest" description="Disordered" evidence="7">
    <location>
        <begin position="1"/>
        <end position="55"/>
    </location>
</feature>
<keyword evidence="3" id="KW-0378">Hydrolase</keyword>
<dbReference type="GO" id="GO:0016829">
    <property type="term" value="F:lyase activity"/>
    <property type="evidence" value="ECO:0007669"/>
    <property type="project" value="UniProtKB-KW"/>
</dbReference>
<dbReference type="InterPro" id="IPR003265">
    <property type="entry name" value="HhH-GPD_domain"/>
</dbReference>
<evidence type="ECO:0000256" key="2">
    <source>
        <dbReference type="ARBA" id="ARBA00022763"/>
    </source>
</evidence>
<dbReference type="Pfam" id="PF00730">
    <property type="entry name" value="HhH-GPD"/>
    <property type="match status" value="1"/>
</dbReference>
<keyword evidence="9" id="KW-0540">Nuclease</keyword>
<dbReference type="FunFam" id="1.10.340.30:FF:000001">
    <property type="entry name" value="Endonuclease III"/>
    <property type="match status" value="1"/>
</dbReference>
<reference evidence="9" key="1">
    <citation type="journal article" date="2019" name="Microorganisms">
        <title>DNA Damage Response Pathways in Dinoflagellates.</title>
        <authorList>
            <person name="Li C."/>
            <person name="Wong J."/>
        </authorList>
    </citation>
    <scope>NUCLEOTIDE SEQUENCE</scope>
</reference>
<keyword evidence="6" id="KW-0326">Glycosidase</keyword>
<dbReference type="PANTHER" id="PTHR43286:SF6">
    <property type="entry name" value="ENDONUCLEASE III HOMOLOG"/>
    <property type="match status" value="1"/>
</dbReference>
<dbReference type="SUPFAM" id="SSF48150">
    <property type="entry name" value="DNA-glycosylase"/>
    <property type="match status" value="1"/>
</dbReference>
<dbReference type="GO" id="GO:0005634">
    <property type="term" value="C:nucleus"/>
    <property type="evidence" value="ECO:0007669"/>
    <property type="project" value="TreeGrafter"/>
</dbReference>
<protein>
    <submittedName>
        <fullName evidence="9">Endonuclease III-like protein 1</fullName>
    </submittedName>
</protein>
<dbReference type="InterPro" id="IPR011257">
    <property type="entry name" value="DNA_glycosylase"/>
</dbReference>
<proteinExistence type="evidence at transcript level"/>
<dbReference type="EMBL" id="MN125909">
    <property type="protein sequence ID" value="QDO16376.1"/>
    <property type="molecule type" value="mRNA"/>
</dbReference>
<feature type="compositionally biased region" description="Low complexity" evidence="7">
    <location>
        <begin position="23"/>
        <end position="33"/>
    </location>
</feature>
<accession>A0A516AGD9</accession>
<name>A0A516AGD9_LINPO</name>
<keyword evidence="2" id="KW-0227">DNA damage</keyword>
<evidence type="ECO:0000259" key="8">
    <source>
        <dbReference type="SMART" id="SM00478"/>
    </source>
</evidence>
<dbReference type="Gene3D" id="1.10.340.30">
    <property type="entry name" value="Hypothetical protein, domain 2"/>
    <property type="match status" value="1"/>
</dbReference>
<evidence type="ECO:0000256" key="1">
    <source>
        <dbReference type="ARBA" id="ARBA00008343"/>
    </source>
</evidence>
<dbReference type="GO" id="GO:0000703">
    <property type="term" value="F:oxidized pyrimidine nucleobase lesion DNA N-glycosylase activity"/>
    <property type="evidence" value="ECO:0007669"/>
    <property type="project" value="TreeGrafter"/>
</dbReference>
<dbReference type="SMART" id="SM00478">
    <property type="entry name" value="ENDO3c"/>
    <property type="match status" value="1"/>
</dbReference>
<keyword evidence="9" id="KW-0255">Endonuclease</keyword>
<keyword evidence="4" id="KW-0234">DNA repair</keyword>
<evidence type="ECO:0000256" key="5">
    <source>
        <dbReference type="ARBA" id="ARBA00023239"/>
    </source>
</evidence>
<dbReference type="GO" id="GO:0006285">
    <property type="term" value="P:base-excision repair, AP site formation"/>
    <property type="evidence" value="ECO:0007669"/>
    <property type="project" value="UniProtKB-ARBA"/>
</dbReference>
<organism evidence="9">
    <name type="scientific">Lingulaulax polyedra</name>
    <name type="common">Dinoflagellate</name>
    <name type="synonym">Lingulodinium polyedra</name>
    <dbReference type="NCBI Taxonomy" id="160621"/>
    <lineage>
        <taxon>Eukaryota</taxon>
        <taxon>Sar</taxon>
        <taxon>Alveolata</taxon>
        <taxon>Dinophyceae</taxon>
        <taxon>Gonyaulacales</taxon>
        <taxon>Lingulodiniaceae</taxon>
        <taxon>Lingulaulax</taxon>
    </lineage>
</organism>